<dbReference type="InterPro" id="IPR040720">
    <property type="entry name" value="GH81_C"/>
</dbReference>
<evidence type="ECO:0000256" key="4">
    <source>
        <dbReference type="ARBA" id="ARBA00022801"/>
    </source>
</evidence>
<organism evidence="11 12">
    <name type="scientific">Sphaerisporangium album</name>
    <dbReference type="NCBI Taxonomy" id="509200"/>
    <lineage>
        <taxon>Bacteria</taxon>
        <taxon>Bacillati</taxon>
        <taxon>Actinomycetota</taxon>
        <taxon>Actinomycetes</taxon>
        <taxon>Streptosporangiales</taxon>
        <taxon>Streptosporangiaceae</taxon>
        <taxon>Sphaerisporangium</taxon>
    </lineage>
</organism>
<dbReference type="Gene3D" id="2.70.98.30">
    <property type="entry name" value="Golgi alpha-mannosidase II, domain 4"/>
    <property type="match status" value="1"/>
</dbReference>
<evidence type="ECO:0000256" key="2">
    <source>
        <dbReference type="ARBA" id="ARBA00010730"/>
    </source>
</evidence>
<dbReference type="GO" id="GO:0000272">
    <property type="term" value="P:polysaccharide catabolic process"/>
    <property type="evidence" value="ECO:0007669"/>
    <property type="project" value="UniProtKB-KW"/>
</dbReference>
<evidence type="ECO:0000256" key="9">
    <source>
        <dbReference type="SAM" id="MobiDB-lite"/>
    </source>
</evidence>
<reference evidence="11 12" key="1">
    <citation type="submission" date="2018-06" db="EMBL/GenBank/DDBJ databases">
        <title>Sphaerisporangium craniellae sp. nov., isolated from a marine sponge in the South China Sea.</title>
        <authorList>
            <person name="Li L."/>
        </authorList>
    </citation>
    <scope>NUCLEOTIDE SEQUENCE [LARGE SCALE GENOMIC DNA]</scope>
    <source>
        <strain evidence="11 12">CCTCC AA 208026</strain>
    </source>
</reference>
<dbReference type="EMBL" id="QOIL01000006">
    <property type="protein sequence ID" value="RCG31001.1"/>
    <property type="molecule type" value="Genomic_DNA"/>
</dbReference>
<dbReference type="InterPro" id="IPR005200">
    <property type="entry name" value="Endo-beta-glucanase"/>
</dbReference>
<evidence type="ECO:0000256" key="5">
    <source>
        <dbReference type="ARBA" id="ARBA00023277"/>
    </source>
</evidence>
<dbReference type="GO" id="GO:0052861">
    <property type="term" value="F:endo-1,3(4)-beta-glucanase activity"/>
    <property type="evidence" value="ECO:0007669"/>
    <property type="project" value="InterPro"/>
</dbReference>
<gene>
    <name evidence="11" type="ORF">DQ384_13735</name>
</gene>
<evidence type="ECO:0000313" key="11">
    <source>
        <dbReference type="EMBL" id="RCG31001.1"/>
    </source>
</evidence>
<name>A0A367FL73_9ACTN</name>
<evidence type="ECO:0000256" key="7">
    <source>
        <dbReference type="ARBA" id="ARBA00023316"/>
    </source>
</evidence>
<keyword evidence="7" id="KW-0961">Cell wall biogenesis/degradation</keyword>
<evidence type="ECO:0000256" key="1">
    <source>
        <dbReference type="ARBA" id="ARBA00000382"/>
    </source>
</evidence>
<dbReference type="RefSeq" id="WP_114029135.1">
    <property type="nucleotide sequence ID" value="NZ_QOIL01000006.1"/>
</dbReference>
<dbReference type="GO" id="GO:0071555">
    <property type="term" value="P:cell wall organization"/>
    <property type="evidence" value="ECO:0007669"/>
    <property type="project" value="UniProtKB-KW"/>
</dbReference>
<dbReference type="PROSITE" id="PS52008">
    <property type="entry name" value="GH81"/>
    <property type="match status" value="1"/>
</dbReference>
<feature type="compositionally biased region" description="Pro residues" evidence="9">
    <location>
        <begin position="772"/>
        <end position="797"/>
    </location>
</feature>
<evidence type="ECO:0000313" key="12">
    <source>
        <dbReference type="Proteomes" id="UP000253094"/>
    </source>
</evidence>
<evidence type="ECO:0000256" key="8">
    <source>
        <dbReference type="ARBA" id="ARBA00023326"/>
    </source>
</evidence>
<accession>A0A367FL73</accession>
<dbReference type="AlphaFoldDB" id="A0A367FL73"/>
<comment type="caution">
    <text evidence="11">The sequence shown here is derived from an EMBL/GenBank/DDBJ whole genome shotgun (WGS) entry which is preliminary data.</text>
</comment>
<evidence type="ECO:0000256" key="3">
    <source>
        <dbReference type="ARBA" id="ARBA00012780"/>
    </source>
</evidence>
<keyword evidence="12" id="KW-1185">Reference proteome</keyword>
<dbReference type="EC" id="3.2.1.39" evidence="3"/>
<feature type="domain" description="Glycosyl hydrolase family 81 C-terminal" evidence="10">
    <location>
        <begin position="387"/>
        <end position="698"/>
    </location>
</feature>
<comment type="similarity">
    <text evidence="2">Belongs to the glycosyl hydrolase 81 family.</text>
</comment>
<protein>
    <recommendedName>
        <fullName evidence="3">glucan endo-1,3-beta-D-glucosidase</fullName>
        <ecNumber evidence="3">3.2.1.39</ecNumber>
    </recommendedName>
</protein>
<dbReference type="Proteomes" id="UP000253094">
    <property type="component" value="Unassembled WGS sequence"/>
</dbReference>
<comment type="catalytic activity">
    <reaction evidence="1">
        <text>Hydrolysis of (1-&gt;3)-beta-D-glucosidic linkages in (1-&gt;3)-beta-D-glucans.</text>
        <dbReference type="EC" id="3.2.1.39"/>
    </reaction>
</comment>
<dbReference type="OrthoDB" id="5480482at2"/>
<feature type="compositionally biased region" description="Low complexity" evidence="9">
    <location>
        <begin position="759"/>
        <end position="771"/>
    </location>
</feature>
<dbReference type="Pfam" id="PF17652">
    <property type="entry name" value="Glyco_hydro81C"/>
    <property type="match status" value="1"/>
</dbReference>
<sequence length="951" mass="100324">MINQLPSETPPNRPAAARLPGRRRTAGFALVTLLAGLLTTVTAGPAQAATIAVGAGSYTTDLPAGASGPANTAGAQVTPKVTSAVTAKVPTNDWWSSLAFQRYAGNPYSENMYAHPLAFHAVAGGLEVSYPSTPGGSATQYAYSHARDLTLGVTGLNAPRTQVDGWSDWTVTPYWSDGARTLRTTIGHGSPFVYATPSGGDGQVAFVATPTIWADRGNVLGATVNGHDYALFAPTGTDWTIAGTTATVALGGKNYFSVAALPSRAALDLFAKYAYSFVTGTTVSWSYDEANARLTTTYTAATTAKEGTQTGTLLALYRHQWLATTDALTTYTYASSRGTMKLREGATFSTRQTFHGVLPSLPDLGAYDRARLLDFVRQEANAADPYKGAGDTYWAGKALGRLAQLVPIAEQLGDLASRDKLIGLLKTKLQSWFTAGGEQFRYDAAWGILTGYPASYGSDTEVNDHHFHYGYYLMAAATVARYDKAWAADGQWGGMAKLLARDANNWDRSDTRFPFLRNFDPYAGNGWASGHQGFAAGNNEESSSEGMNFAAGALLLGAATGDTALRDLGIYLYTTQTATIAQYWFDVDSAVFPPNYGHDTAGMIWGEGAAYGTWWTGNPEEIHGINYLPITGGSLYHGLYPAKVRAGLAEMEANNGGPAVEWRDIIWQYRALGDPAAAKANWDANWNNYTPESGDSKAHEYHWIYNLARLGLVDPAVTADTPTAAVFSQNGTRTYVAHNFGTAARTVRFSDGRTLTVPAGATATSAGGTQPTPTPTPTVTPTVTPTPTPTVTPPPGSPTRYLQTGGGLAATAGATGADTIPSAGGANHDGTPYNPVTYTASGLTMTYTGAATAFDLFIDSGAAVGNGIQARVSYDLTGDGTYDRVETYPYFATDPVTGFEHYTQGTGPSSATGALGNLSNGRVRVEVWSAIGSNPASVGTGNRSVITLPFR</sequence>
<feature type="region of interest" description="Disordered" evidence="9">
    <location>
        <begin position="759"/>
        <end position="798"/>
    </location>
</feature>
<evidence type="ECO:0000256" key="6">
    <source>
        <dbReference type="ARBA" id="ARBA00023295"/>
    </source>
</evidence>
<keyword evidence="4 11" id="KW-0378">Hydrolase</keyword>
<proteinExistence type="inferred from homology"/>
<feature type="region of interest" description="Disordered" evidence="9">
    <location>
        <begin position="1"/>
        <end position="21"/>
    </location>
</feature>
<dbReference type="PANTHER" id="PTHR31983">
    <property type="entry name" value="ENDO-1,3(4)-BETA-GLUCANASE 1"/>
    <property type="match status" value="1"/>
</dbReference>
<keyword evidence="8" id="KW-0624">Polysaccharide degradation</keyword>
<keyword evidence="6" id="KW-0326">Glycosidase</keyword>
<dbReference type="GO" id="GO:0042973">
    <property type="term" value="F:glucan endo-1,3-beta-D-glucosidase activity"/>
    <property type="evidence" value="ECO:0007669"/>
    <property type="project" value="UniProtKB-EC"/>
</dbReference>
<keyword evidence="5" id="KW-0119">Carbohydrate metabolism</keyword>
<dbReference type="PANTHER" id="PTHR31983:SF0">
    <property type="entry name" value="GLUCAN ENDO-1,3-BETA-D-GLUCOSIDASE 2"/>
    <property type="match status" value="1"/>
</dbReference>
<evidence type="ECO:0000259" key="10">
    <source>
        <dbReference type="Pfam" id="PF17652"/>
    </source>
</evidence>